<dbReference type="InterPro" id="IPR014044">
    <property type="entry name" value="CAP_dom"/>
</dbReference>
<comment type="caution">
    <text evidence="4">The sequence shown here is derived from an EMBL/GenBank/DDBJ whole genome shotgun (WGS) entry which is preliminary data.</text>
</comment>
<dbReference type="InterPro" id="IPR035940">
    <property type="entry name" value="CAP_sf"/>
</dbReference>
<feature type="region of interest" description="Disordered" evidence="1">
    <location>
        <begin position="194"/>
        <end position="218"/>
    </location>
</feature>
<dbReference type="Pfam" id="PF00188">
    <property type="entry name" value="CAP"/>
    <property type="match status" value="1"/>
</dbReference>
<dbReference type="CDD" id="cd05379">
    <property type="entry name" value="CAP_bacterial"/>
    <property type="match status" value="1"/>
</dbReference>
<feature type="domain" description="SCP" evidence="3">
    <location>
        <begin position="56"/>
        <end position="162"/>
    </location>
</feature>
<name>A0A7Y9DL00_9ACTN</name>
<sequence length="218" mass="21966">MDTTARTAPRTPLRRRVLGAAALVAAAAGAVVGAGAAQADGPALTGDGGQAQHAYELVNAARVQNGLPALGLSDDANRVATDWAFRMAGDAELKHNPDLSRQLSGWSLVAENVGVGADADQLQGAFMASPGHRANILRPEVSVAGFGAVRSEDGRLWVVQVFEQPNGPVAGFHPAPAPAPVPAPLAQAPAQALPVPAAPAAPASAPAPALDRVTRSLS</sequence>
<accession>A0A7Y9DL00</accession>
<dbReference type="AlphaFoldDB" id="A0A7Y9DL00"/>
<feature type="compositionally biased region" description="Low complexity" evidence="1">
    <location>
        <begin position="194"/>
        <end position="209"/>
    </location>
</feature>
<dbReference type="InterPro" id="IPR006311">
    <property type="entry name" value="TAT_signal"/>
</dbReference>
<organism evidence="4 5">
    <name type="scientific">Kineococcus aurantiacus</name>
    <dbReference type="NCBI Taxonomy" id="37633"/>
    <lineage>
        <taxon>Bacteria</taxon>
        <taxon>Bacillati</taxon>
        <taxon>Actinomycetota</taxon>
        <taxon>Actinomycetes</taxon>
        <taxon>Kineosporiales</taxon>
        <taxon>Kineosporiaceae</taxon>
        <taxon>Kineococcus</taxon>
    </lineage>
</organism>
<dbReference type="PROSITE" id="PS51318">
    <property type="entry name" value="TAT"/>
    <property type="match status" value="1"/>
</dbReference>
<protein>
    <recommendedName>
        <fullName evidence="3">SCP domain-containing protein</fullName>
    </recommendedName>
</protein>
<evidence type="ECO:0000259" key="3">
    <source>
        <dbReference type="Pfam" id="PF00188"/>
    </source>
</evidence>
<keyword evidence="5" id="KW-1185">Reference proteome</keyword>
<dbReference type="RefSeq" id="WP_179751602.1">
    <property type="nucleotide sequence ID" value="NZ_BAAAGN010000004.1"/>
</dbReference>
<gene>
    <name evidence="4" type="ORF">BJ968_002088</name>
</gene>
<keyword evidence="2" id="KW-0732">Signal</keyword>
<evidence type="ECO:0000256" key="2">
    <source>
        <dbReference type="SAM" id="SignalP"/>
    </source>
</evidence>
<evidence type="ECO:0000313" key="4">
    <source>
        <dbReference type="EMBL" id="NYD22548.1"/>
    </source>
</evidence>
<evidence type="ECO:0000256" key="1">
    <source>
        <dbReference type="SAM" id="MobiDB-lite"/>
    </source>
</evidence>
<dbReference type="PANTHER" id="PTHR31157">
    <property type="entry name" value="SCP DOMAIN-CONTAINING PROTEIN"/>
    <property type="match status" value="1"/>
</dbReference>
<dbReference type="PANTHER" id="PTHR31157:SF1">
    <property type="entry name" value="SCP DOMAIN-CONTAINING PROTEIN"/>
    <property type="match status" value="1"/>
</dbReference>
<proteinExistence type="predicted"/>
<evidence type="ECO:0000313" key="5">
    <source>
        <dbReference type="Proteomes" id="UP000521922"/>
    </source>
</evidence>
<dbReference type="Gene3D" id="3.40.33.10">
    <property type="entry name" value="CAP"/>
    <property type="match status" value="1"/>
</dbReference>
<dbReference type="EMBL" id="JACCBB010000001">
    <property type="protein sequence ID" value="NYD22548.1"/>
    <property type="molecule type" value="Genomic_DNA"/>
</dbReference>
<feature type="chain" id="PRO_5031551020" description="SCP domain-containing protein" evidence="2">
    <location>
        <begin position="40"/>
        <end position="218"/>
    </location>
</feature>
<dbReference type="Proteomes" id="UP000521922">
    <property type="component" value="Unassembled WGS sequence"/>
</dbReference>
<reference evidence="4 5" key="1">
    <citation type="submission" date="2020-07" db="EMBL/GenBank/DDBJ databases">
        <title>Sequencing the genomes of 1000 actinobacteria strains.</title>
        <authorList>
            <person name="Klenk H.-P."/>
        </authorList>
    </citation>
    <scope>NUCLEOTIDE SEQUENCE [LARGE SCALE GENOMIC DNA]</scope>
    <source>
        <strain evidence="4 5">DSM 7487</strain>
    </source>
</reference>
<feature type="signal peptide" evidence="2">
    <location>
        <begin position="1"/>
        <end position="39"/>
    </location>
</feature>
<dbReference type="SUPFAM" id="SSF55797">
    <property type="entry name" value="PR-1-like"/>
    <property type="match status" value="1"/>
</dbReference>